<evidence type="ECO:0000259" key="6">
    <source>
        <dbReference type="Pfam" id="PF13404"/>
    </source>
</evidence>
<evidence type="ECO:0000259" key="5">
    <source>
        <dbReference type="Pfam" id="PF01037"/>
    </source>
</evidence>
<evidence type="ECO:0000256" key="2">
    <source>
        <dbReference type="ARBA" id="ARBA00023125"/>
    </source>
</evidence>
<organism evidence="7 8">
    <name type="scientific">Streptomyces lydicus</name>
    <dbReference type="NCBI Taxonomy" id="47763"/>
    <lineage>
        <taxon>Bacteria</taxon>
        <taxon>Bacillati</taxon>
        <taxon>Actinomycetota</taxon>
        <taxon>Actinomycetes</taxon>
        <taxon>Kitasatosporales</taxon>
        <taxon>Streptomycetaceae</taxon>
        <taxon>Streptomyces</taxon>
    </lineage>
</organism>
<feature type="region of interest" description="Disordered" evidence="4">
    <location>
        <begin position="349"/>
        <end position="369"/>
    </location>
</feature>
<keyword evidence="2" id="KW-0238">DNA-binding</keyword>
<dbReference type="Gene3D" id="3.30.70.920">
    <property type="match status" value="2"/>
</dbReference>
<evidence type="ECO:0000313" key="7">
    <source>
        <dbReference type="EMBL" id="AZS70235.1"/>
    </source>
</evidence>
<evidence type="ECO:0000256" key="3">
    <source>
        <dbReference type="ARBA" id="ARBA00023163"/>
    </source>
</evidence>
<feature type="domain" description="Transcription regulator AsnC/Lrp ligand binding" evidence="5">
    <location>
        <begin position="74"/>
        <end position="144"/>
    </location>
</feature>
<dbReference type="SMART" id="SM00344">
    <property type="entry name" value="HTH_ASNC"/>
    <property type="match status" value="1"/>
</dbReference>
<dbReference type="Proteomes" id="UP000275579">
    <property type="component" value="Chromosome"/>
</dbReference>
<dbReference type="GO" id="GO:0043200">
    <property type="term" value="P:response to amino acid"/>
    <property type="evidence" value="ECO:0007669"/>
    <property type="project" value="TreeGrafter"/>
</dbReference>
<dbReference type="GO" id="GO:0043565">
    <property type="term" value="F:sequence-specific DNA binding"/>
    <property type="evidence" value="ECO:0007669"/>
    <property type="project" value="InterPro"/>
</dbReference>
<dbReference type="InterPro" id="IPR011008">
    <property type="entry name" value="Dimeric_a/b-barrel"/>
</dbReference>
<protein>
    <submittedName>
        <fullName evidence="7">Lrp/AsnC family transcriptional regulator</fullName>
    </submittedName>
</protein>
<evidence type="ECO:0000256" key="4">
    <source>
        <dbReference type="SAM" id="MobiDB-lite"/>
    </source>
</evidence>
<evidence type="ECO:0000256" key="1">
    <source>
        <dbReference type="ARBA" id="ARBA00023015"/>
    </source>
</evidence>
<accession>A0A3Q9K210</accession>
<evidence type="ECO:0000313" key="8">
    <source>
        <dbReference type="Proteomes" id="UP000275579"/>
    </source>
</evidence>
<gene>
    <name evidence="7" type="ORF">DDE74_04145</name>
</gene>
<dbReference type="AlphaFoldDB" id="A0A3Q9K210"/>
<proteinExistence type="predicted"/>
<sequence length="369" mass="40285">MARMHKSVDLTELDLSIVHALQLAPRAPWNTLGEVLGVDHTTVARHWARLEEQGSAWLMAYYPAWHDGLCRARVEVDCAGGAVDAVAQALVHDPHVVSVDLTHNGGDLQLMVSAGNLGVLSRYVTDRLHRLPGVERIAVHPVTREYADGRQWRLDALDAEQVRQLTAISPAPHGGTVSPGPEELRILSVLGPDGRCSWTQLAERTKVSAATVRRKVHRMMREGTLAFRCEVAAHSAGWPVQVLYTAQCPANRLESAARELVVLPGVRSVAALAGPANLAVTAWLRSAADIQQLEVRMLRRVQELVITRRSVALRALKRMGRLLGADGRRIGYVPMDVWSDPVCGGSVKRALTPSSHRRSSRGTPIPLTG</sequence>
<dbReference type="InterPro" id="IPR036390">
    <property type="entry name" value="WH_DNA-bd_sf"/>
</dbReference>
<dbReference type="Pfam" id="PF13404">
    <property type="entry name" value="HTH_AsnC-type"/>
    <property type="match status" value="2"/>
</dbReference>
<dbReference type="InterPro" id="IPR019888">
    <property type="entry name" value="Tscrpt_reg_AsnC-like"/>
</dbReference>
<dbReference type="SUPFAM" id="SSF54909">
    <property type="entry name" value="Dimeric alpha+beta barrel"/>
    <property type="match status" value="2"/>
</dbReference>
<keyword evidence="1" id="KW-0805">Transcription regulation</keyword>
<keyword evidence="3" id="KW-0804">Transcription</keyword>
<dbReference type="SUPFAM" id="SSF46785">
    <property type="entry name" value="Winged helix' DNA-binding domain"/>
    <property type="match status" value="2"/>
</dbReference>
<dbReference type="InterPro" id="IPR036388">
    <property type="entry name" value="WH-like_DNA-bd_sf"/>
</dbReference>
<feature type="domain" description="HTH asnC-type" evidence="6">
    <location>
        <begin position="10"/>
        <end position="51"/>
    </location>
</feature>
<dbReference type="Pfam" id="PF01037">
    <property type="entry name" value="AsnC_trans_reg"/>
    <property type="match status" value="1"/>
</dbReference>
<reference evidence="7 8" key="1">
    <citation type="submission" date="2018-04" db="EMBL/GenBank/DDBJ databases">
        <title>Complete genome sequences of Streptomyces lydicus strain WYEC and characterization of antagonistic properties of biological control agents.</title>
        <authorList>
            <person name="Mariita R.M."/>
            <person name="Sello J.K."/>
        </authorList>
    </citation>
    <scope>NUCLEOTIDE SEQUENCE [LARGE SCALE GENOMIC DNA]</scope>
    <source>
        <strain evidence="7 8">WYEC 108</strain>
    </source>
</reference>
<dbReference type="Gene3D" id="1.10.10.10">
    <property type="entry name" value="Winged helix-like DNA-binding domain superfamily/Winged helix DNA-binding domain"/>
    <property type="match status" value="2"/>
</dbReference>
<dbReference type="GO" id="GO:0005829">
    <property type="term" value="C:cytosol"/>
    <property type="evidence" value="ECO:0007669"/>
    <property type="project" value="TreeGrafter"/>
</dbReference>
<feature type="domain" description="HTH asnC-type" evidence="6">
    <location>
        <begin position="184"/>
        <end position="219"/>
    </location>
</feature>
<name>A0A3Q9K210_9ACTN</name>
<dbReference type="InterPro" id="IPR000485">
    <property type="entry name" value="AsnC-type_HTH_dom"/>
</dbReference>
<dbReference type="PANTHER" id="PTHR30154">
    <property type="entry name" value="LEUCINE-RESPONSIVE REGULATORY PROTEIN"/>
    <property type="match status" value="1"/>
</dbReference>
<dbReference type="PANTHER" id="PTHR30154:SF34">
    <property type="entry name" value="TRANSCRIPTIONAL REGULATOR AZLB"/>
    <property type="match status" value="1"/>
</dbReference>
<dbReference type="EMBL" id="CP029042">
    <property type="protein sequence ID" value="AZS70235.1"/>
    <property type="molecule type" value="Genomic_DNA"/>
</dbReference>
<dbReference type="InterPro" id="IPR019887">
    <property type="entry name" value="Tscrpt_reg_AsnC/Lrp_C"/>
</dbReference>